<proteinExistence type="predicted"/>
<comment type="caution">
    <text evidence="1">The sequence shown here is derived from an EMBL/GenBank/DDBJ whole genome shotgun (WGS) entry which is preliminary data.</text>
</comment>
<evidence type="ECO:0000313" key="1">
    <source>
        <dbReference type="EMBL" id="KAJ3555559.1"/>
    </source>
</evidence>
<sequence>MLRIHSARVAEALSLFPEGDPCSVVQKYVRLSDTAYARDAAIPAGASRTEISSQIDLAGAVNIPVEHIFPQTLIFLQMSPEPVRLEIYWDWWIWRGYRSDDIDFNDTLADQMDHPAFDESQAFPALKPNYDVFRPLRYSRKQRGWYQVKRWPPTAPISQTLEPDRTFTASGGEVPPELFDDIIELVRDQQKCVDREEKRVLGACALTCRYWADKCQPYIFDRISLRSRHDFMELCDFRKDPYCRIFQYNSAITVAEQRVTSVPWLHLFSMYKYKLSNGLSLEGPLPKGWKSLRSIHQAIPRALPHSFSRGISQLALTDIRFRQLHDLMRLVSELPDLTDVRCERVLWGPVPSTFPWKRLSSNQIVRGAHKLSMSQCSHPWVHSAFFLFPSFIPRSMPFFAHDDLCRMISLAQIIELLTASLSESVGSVKCLNEFTYRNGRYDDESIVLDIRIEDSASVELFLVHIKATPVLEQDDRDQMPESGPVFRTSVIALDIRERNDSWPPFHWAKFDDIVSSLVRLKIIILGFEHKEDMQRYIQDVLDPNMPLANGRNLLRYAIEGSHSRGWLRASPKSEKTELSHSFDLIDAYIN</sequence>
<evidence type="ECO:0000313" key="2">
    <source>
        <dbReference type="Proteomes" id="UP001148662"/>
    </source>
</evidence>
<gene>
    <name evidence="1" type="ORF">NM688_g2511</name>
</gene>
<keyword evidence="2" id="KW-1185">Reference proteome</keyword>
<dbReference type="Proteomes" id="UP001148662">
    <property type="component" value="Unassembled WGS sequence"/>
</dbReference>
<organism evidence="1 2">
    <name type="scientific">Phlebia brevispora</name>
    <dbReference type="NCBI Taxonomy" id="194682"/>
    <lineage>
        <taxon>Eukaryota</taxon>
        <taxon>Fungi</taxon>
        <taxon>Dikarya</taxon>
        <taxon>Basidiomycota</taxon>
        <taxon>Agaricomycotina</taxon>
        <taxon>Agaricomycetes</taxon>
        <taxon>Polyporales</taxon>
        <taxon>Meruliaceae</taxon>
        <taxon>Phlebia</taxon>
    </lineage>
</organism>
<protein>
    <submittedName>
        <fullName evidence="1">Uncharacterized protein</fullName>
    </submittedName>
</protein>
<name>A0ACC1T927_9APHY</name>
<reference evidence="1" key="1">
    <citation type="submission" date="2022-07" db="EMBL/GenBank/DDBJ databases">
        <title>Genome Sequence of Phlebia brevispora.</title>
        <authorList>
            <person name="Buettner E."/>
        </authorList>
    </citation>
    <scope>NUCLEOTIDE SEQUENCE</scope>
    <source>
        <strain evidence="1">MPL23</strain>
    </source>
</reference>
<dbReference type="EMBL" id="JANHOG010000320">
    <property type="protein sequence ID" value="KAJ3555559.1"/>
    <property type="molecule type" value="Genomic_DNA"/>
</dbReference>
<accession>A0ACC1T927</accession>